<dbReference type="SUPFAM" id="SSF53756">
    <property type="entry name" value="UDP-Glycosyltransferase/glycogen phosphorylase"/>
    <property type="match status" value="1"/>
</dbReference>
<sequence>MNESEDTDNPSVKALIVFRENGDTDNLFVPILCDAIRMAGIDVRCSTKDFWESDTTYDIIHFQWPEEAVGRTCNDPDIIRLLEERIRFFRSGGARFVYTRHNLLPHNANEIIRQAYDIIESQSDIIVHMGRFSRDEFLAKHPDSHNAIIPHHIYQYTYKEDISVERARQYLNLSQEAFIVTAFGKFRNREEIRMVLGAFRTWDEERKLLLAPRLYPFSRRNNYGKNFLKRWISRAGYYLLMPLLNRIYKLQGGASDELIDECDLPYYMAASDVIFIQRKDVLNSANIPLAFLFHKIAIGPNVGNIGELLKSTGNPTFSPDNKTDIVRALKEARQLSAFGKGETNYTYALENMRIDKVGKQYAKLYKELTNKL</sequence>
<dbReference type="Proteomes" id="UP000261210">
    <property type="component" value="Unassembled WGS sequence"/>
</dbReference>
<keyword evidence="1" id="KW-0808">Transferase</keyword>
<evidence type="ECO:0000313" key="1">
    <source>
        <dbReference type="EMBL" id="RGK64422.1"/>
    </source>
</evidence>
<dbReference type="Proteomes" id="UP000284417">
    <property type="component" value="Unassembled WGS sequence"/>
</dbReference>
<proteinExistence type="predicted"/>
<reference evidence="3 4" key="1">
    <citation type="submission" date="2018-08" db="EMBL/GenBank/DDBJ databases">
        <title>A genome reference for cultivated species of the human gut microbiota.</title>
        <authorList>
            <person name="Zou Y."/>
            <person name="Xue W."/>
            <person name="Luo G."/>
        </authorList>
    </citation>
    <scope>NUCLEOTIDE SEQUENCE [LARGE SCALE GENOMIC DNA]</scope>
    <source>
        <strain evidence="2 4">AF39-6AC</strain>
        <strain evidence="1 3">TF10-34</strain>
    </source>
</reference>
<evidence type="ECO:0000313" key="2">
    <source>
        <dbReference type="EMBL" id="RHK93571.1"/>
    </source>
</evidence>
<accession>A0A3E4NKA7</accession>
<name>A0A3E4NKA7_9BACE</name>
<protein>
    <submittedName>
        <fullName evidence="1">Glycosyltransferase family 1 protein</fullName>
    </submittedName>
</protein>
<dbReference type="Gene3D" id="3.40.50.2000">
    <property type="entry name" value="Glycogen Phosphorylase B"/>
    <property type="match status" value="1"/>
</dbReference>
<evidence type="ECO:0000313" key="3">
    <source>
        <dbReference type="Proteomes" id="UP000261210"/>
    </source>
</evidence>
<evidence type="ECO:0000313" key="4">
    <source>
        <dbReference type="Proteomes" id="UP000284417"/>
    </source>
</evidence>
<dbReference type="RefSeq" id="WP_117683748.1">
    <property type="nucleotide sequence ID" value="NZ_AP031409.1"/>
</dbReference>
<dbReference type="EMBL" id="QROC01000021">
    <property type="protein sequence ID" value="RHK93571.1"/>
    <property type="molecule type" value="Genomic_DNA"/>
</dbReference>
<organism evidence="1 3">
    <name type="scientific">Bacteroides xylanisolvens</name>
    <dbReference type="NCBI Taxonomy" id="371601"/>
    <lineage>
        <taxon>Bacteria</taxon>
        <taxon>Pseudomonadati</taxon>
        <taxon>Bacteroidota</taxon>
        <taxon>Bacteroidia</taxon>
        <taxon>Bacteroidales</taxon>
        <taxon>Bacteroidaceae</taxon>
        <taxon>Bacteroides</taxon>
    </lineage>
</organism>
<dbReference type="EMBL" id="QSQU01000009">
    <property type="protein sequence ID" value="RGK64422.1"/>
    <property type="molecule type" value="Genomic_DNA"/>
</dbReference>
<dbReference type="AlphaFoldDB" id="A0A3E4NKA7"/>
<dbReference type="GO" id="GO:0016740">
    <property type="term" value="F:transferase activity"/>
    <property type="evidence" value="ECO:0007669"/>
    <property type="project" value="UniProtKB-KW"/>
</dbReference>
<gene>
    <name evidence="2" type="ORF">DW042_15615</name>
    <name evidence="1" type="ORF">DXD03_08300</name>
</gene>
<comment type="caution">
    <text evidence="1">The sequence shown here is derived from an EMBL/GenBank/DDBJ whole genome shotgun (WGS) entry which is preliminary data.</text>
</comment>